<reference evidence="7 8" key="1">
    <citation type="submission" date="2018-06" db="EMBL/GenBank/DDBJ databases">
        <title>Genomic Encyclopedia of Archaeal and Bacterial Type Strains, Phase II (KMG-II): from individual species to whole genera.</title>
        <authorList>
            <person name="Goeker M."/>
        </authorList>
    </citation>
    <scope>NUCLEOTIDE SEQUENCE [LARGE SCALE GENOMIC DNA]</scope>
    <source>
        <strain evidence="7 8">DSM 6779</strain>
    </source>
</reference>
<feature type="transmembrane region" description="Helical" evidence="5">
    <location>
        <begin position="231"/>
        <end position="250"/>
    </location>
</feature>
<keyword evidence="4 5" id="KW-0472">Membrane</keyword>
<feature type="domain" description="EamA" evidence="6">
    <location>
        <begin position="143"/>
        <end position="272"/>
    </location>
</feature>
<evidence type="ECO:0000256" key="2">
    <source>
        <dbReference type="ARBA" id="ARBA00022692"/>
    </source>
</evidence>
<dbReference type="InterPro" id="IPR000620">
    <property type="entry name" value="EamA_dom"/>
</dbReference>
<dbReference type="PANTHER" id="PTHR22911:SF6">
    <property type="entry name" value="SOLUTE CARRIER FAMILY 35 MEMBER G1"/>
    <property type="match status" value="1"/>
</dbReference>
<feature type="domain" description="EamA" evidence="6">
    <location>
        <begin position="1"/>
        <end position="134"/>
    </location>
</feature>
<protein>
    <submittedName>
        <fullName evidence="7">Drug/metabolite transporter (DMT)-like permease</fullName>
    </submittedName>
</protein>
<organism evidence="7 8">
    <name type="scientific">Breznakibacter xylanolyticus</name>
    <dbReference type="NCBI Taxonomy" id="990"/>
    <lineage>
        <taxon>Bacteria</taxon>
        <taxon>Pseudomonadati</taxon>
        <taxon>Bacteroidota</taxon>
        <taxon>Bacteroidia</taxon>
        <taxon>Marinilabiliales</taxon>
        <taxon>Marinilabiliaceae</taxon>
        <taxon>Breznakibacter</taxon>
    </lineage>
</organism>
<name>A0A2W7NLC8_9BACT</name>
<feature type="transmembrane region" description="Helical" evidence="5">
    <location>
        <begin position="92"/>
        <end position="110"/>
    </location>
</feature>
<feature type="transmembrane region" description="Helical" evidence="5">
    <location>
        <begin position="174"/>
        <end position="194"/>
    </location>
</feature>
<feature type="transmembrane region" description="Helical" evidence="5">
    <location>
        <begin position="37"/>
        <end position="54"/>
    </location>
</feature>
<dbReference type="AlphaFoldDB" id="A0A2W7NLC8"/>
<dbReference type="RefSeq" id="WP_111444047.1">
    <property type="nucleotide sequence ID" value="NZ_QKZK01000002.1"/>
</dbReference>
<dbReference type="PANTHER" id="PTHR22911">
    <property type="entry name" value="ACYL-MALONYL CONDENSING ENZYME-RELATED"/>
    <property type="match status" value="1"/>
</dbReference>
<sequence>MKGILYVLLAEFCFAASSVVGKFVIIDSDIPGIQLTFFRFLFGSIIGFVALKRAGESFRPVNVKMVAWRAVFNTISAMAFFMALEYTTVTNVNMLGLTYPLWVVIFAPLIIHEKFEWRNIFFVILALLGVYLVVRPDFQAINKGDMLAFISGVSASVAVLALRQARKTDSTHVIVFYLMVTGLVVHLLVLFPMWKTPTSWQWVLVVLSALLGVAAQLSITQAYKFIEATRGSLISSSRIVMAGIMGVMFFSDDITTQLIAGGALILLAQFGMVSNRFRLVRRRSSDEL</sequence>
<feature type="transmembrane region" description="Helical" evidence="5">
    <location>
        <begin position="66"/>
        <end position="86"/>
    </location>
</feature>
<keyword evidence="3 5" id="KW-1133">Transmembrane helix</keyword>
<dbReference type="GO" id="GO:0016020">
    <property type="term" value="C:membrane"/>
    <property type="evidence" value="ECO:0007669"/>
    <property type="project" value="UniProtKB-SubCell"/>
</dbReference>
<evidence type="ECO:0000259" key="6">
    <source>
        <dbReference type="Pfam" id="PF00892"/>
    </source>
</evidence>
<comment type="caution">
    <text evidence="7">The sequence shown here is derived from an EMBL/GenBank/DDBJ whole genome shotgun (WGS) entry which is preliminary data.</text>
</comment>
<proteinExistence type="predicted"/>
<evidence type="ECO:0000256" key="5">
    <source>
        <dbReference type="SAM" id="Phobius"/>
    </source>
</evidence>
<dbReference type="InterPro" id="IPR037185">
    <property type="entry name" value="EmrE-like"/>
</dbReference>
<feature type="transmembrane region" description="Helical" evidence="5">
    <location>
        <begin position="256"/>
        <end position="273"/>
    </location>
</feature>
<accession>A0A2W7NLC8</accession>
<evidence type="ECO:0000256" key="4">
    <source>
        <dbReference type="ARBA" id="ARBA00023136"/>
    </source>
</evidence>
<dbReference type="Proteomes" id="UP000249239">
    <property type="component" value="Unassembled WGS sequence"/>
</dbReference>
<evidence type="ECO:0000256" key="1">
    <source>
        <dbReference type="ARBA" id="ARBA00004141"/>
    </source>
</evidence>
<evidence type="ECO:0000313" key="8">
    <source>
        <dbReference type="Proteomes" id="UP000249239"/>
    </source>
</evidence>
<dbReference type="OrthoDB" id="597549at2"/>
<dbReference type="Pfam" id="PF00892">
    <property type="entry name" value="EamA"/>
    <property type="match status" value="2"/>
</dbReference>
<feature type="transmembrane region" description="Helical" evidence="5">
    <location>
        <begin position="117"/>
        <end position="134"/>
    </location>
</feature>
<gene>
    <name evidence="7" type="ORF">LX69_00310</name>
</gene>
<comment type="subcellular location">
    <subcellularLocation>
        <location evidence="1">Membrane</location>
        <topology evidence="1">Multi-pass membrane protein</topology>
    </subcellularLocation>
</comment>
<dbReference type="SUPFAM" id="SSF103481">
    <property type="entry name" value="Multidrug resistance efflux transporter EmrE"/>
    <property type="match status" value="2"/>
</dbReference>
<keyword evidence="2 5" id="KW-0812">Transmembrane</keyword>
<evidence type="ECO:0000313" key="7">
    <source>
        <dbReference type="EMBL" id="PZX20313.1"/>
    </source>
</evidence>
<evidence type="ECO:0000256" key="3">
    <source>
        <dbReference type="ARBA" id="ARBA00022989"/>
    </source>
</evidence>
<keyword evidence="8" id="KW-1185">Reference proteome</keyword>
<feature type="transmembrane region" description="Helical" evidence="5">
    <location>
        <begin position="200"/>
        <end position="219"/>
    </location>
</feature>
<dbReference type="EMBL" id="QKZK01000002">
    <property type="protein sequence ID" value="PZX20313.1"/>
    <property type="molecule type" value="Genomic_DNA"/>
</dbReference>